<gene>
    <name evidence="5" type="ORF">SIL82_20080</name>
</gene>
<evidence type="ECO:0000313" key="5">
    <source>
        <dbReference type="EMBL" id="MDX5986558.1"/>
    </source>
</evidence>
<dbReference type="RefSeq" id="WP_319625202.1">
    <property type="nucleotide sequence ID" value="NZ_JAWXXV010000002.1"/>
</dbReference>
<dbReference type="InterPro" id="IPR002068">
    <property type="entry name" value="A-crystallin/Hsp20_dom"/>
</dbReference>
<dbReference type="EMBL" id="JAWXXV010000002">
    <property type="protein sequence ID" value="MDX5986558.1"/>
    <property type="molecule type" value="Genomic_DNA"/>
</dbReference>
<dbReference type="Proteomes" id="UP001279660">
    <property type="component" value="Unassembled WGS sequence"/>
</dbReference>
<evidence type="ECO:0000259" key="4">
    <source>
        <dbReference type="PROSITE" id="PS01031"/>
    </source>
</evidence>
<feature type="region of interest" description="Disordered" evidence="3">
    <location>
        <begin position="1"/>
        <end position="28"/>
    </location>
</feature>
<comment type="caution">
    <text evidence="5">The sequence shown here is derived from an EMBL/GenBank/DDBJ whole genome shotgun (WGS) entry which is preliminary data.</text>
</comment>
<proteinExistence type="inferred from homology"/>
<dbReference type="Gene3D" id="2.60.40.790">
    <property type="match status" value="1"/>
</dbReference>
<comment type="similarity">
    <text evidence="1 2">Belongs to the small heat shock protein (HSP20) family.</text>
</comment>
<feature type="compositionally biased region" description="Basic and acidic residues" evidence="3">
    <location>
        <begin position="13"/>
        <end position="28"/>
    </location>
</feature>
<evidence type="ECO:0000313" key="6">
    <source>
        <dbReference type="Proteomes" id="UP001279660"/>
    </source>
</evidence>
<reference evidence="5 6" key="1">
    <citation type="submission" date="2023-11" db="EMBL/GenBank/DDBJ databases">
        <title>MicrobeMod: A computational toolkit for identifying prokaryotic methylation and restriction-modification with nanopore sequencing.</title>
        <authorList>
            <person name="Crits-Christoph A."/>
            <person name="Kang S.C."/>
            <person name="Lee H."/>
            <person name="Ostrov N."/>
        </authorList>
    </citation>
    <scope>NUCLEOTIDE SEQUENCE [LARGE SCALE GENOMIC DNA]</scope>
    <source>
        <strain evidence="5 6">ATCC 14820</strain>
    </source>
</reference>
<evidence type="ECO:0000256" key="2">
    <source>
        <dbReference type="RuleBase" id="RU003616"/>
    </source>
</evidence>
<dbReference type="CDD" id="cd06464">
    <property type="entry name" value="ACD_sHsps-like"/>
    <property type="match status" value="1"/>
</dbReference>
<dbReference type="PANTHER" id="PTHR11527">
    <property type="entry name" value="HEAT-SHOCK PROTEIN 20 FAMILY MEMBER"/>
    <property type="match status" value="1"/>
</dbReference>
<organism evidence="5 6">
    <name type="scientific">Sphingomonas echinoides</name>
    <dbReference type="NCBI Taxonomy" id="59803"/>
    <lineage>
        <taxon>Bacteria</taxon>
        <taxon>Pseudomonadati</taxon>
        <taxon>Pseudomonadota</taxon>
        <taxon>Alphaproteobacteria</taxon>
        <taxon>Sphingomonadales</taxon>
        <taxon>Sphingomonadaceae</taxon>
        <taxon>Sphingomonas</taxon>
    </lineage>
</organism>
<evidence type="ECO:0000256" key="1">
    <source>
        <dbReference type="PROSITE-ProRule" id="PRU00285"/>
    </source>
</evidence>
<dbReference type="PROSITE" id="PS01031">
    <property type="entry name" value="SHSP"/>
    <property type="match status" value="1"/>
</dbReference>
<evidence type="ECO:0000256" key="3">
    <source>
        <dbReference type="SAM" id="MobiDB-lite"/>
    </source>
</evidence>
<name>A0ABU4PTW8_9SPHN</name>
<dbReference type="SUPFAM" id="SSF49764">
    <property type="entry name" value="HSP20-like chaperones"/>
    <property type="match status" value="1"/>
</dbReference>
<dbReference type="InterPro" id="IPR031107">
    <property type="entry name" value="Small_HSP"/>
</dbReference>
<dbReference type="InterPro" id="IPR008978">
    <property type="entry name" value="HSP20-like_chaperone"/>
</dbReference>
<protein>
    <submittedName>
        <fullName evidence="5">Hsp20/alpha crystallin family protein</fullName>
    </submittedName>
</protein>
<sequence>MTILSPDPLTISGEKRHDEERHEGGTLLSERRYGAFARSIQLPEDADPAEIEAHFKKGVLTIQVRKDENAASRVRRIDVKKD</sequence>
<keyword evidence="6" id="KW-1185">Reference proteome</keyword>
<dbReference type="Pfam" id="PF00011">
    <property type="entry name" value="HSP20"/>
    <property type="match status" value="1"/>
</dbReference>
<feature type="domain" description="SHSP" evidence="4">
    <location>
        <begin position="1"/>
        <end position="82"/>
    </location>
</feature>
<accession>A0ABU4PTW8</accession>